<feature type="coiled-coil region" evidence="1">
    <location>
        <begin position="34"/>
        <end position="61"/>
    </location>
</feature>
<accession>A0AAV7P4M8</accession>
<dbReference type="AlphaFoldDB" id="A0AAV7P4M8"/>
<comment type="caution">
    <text evidence="3">The sequence shown here is derived from an EMBL/GenBank/DDBJ whole genome shotgun (WGS) entry which is preliminary data.</text>
</comment>
<evidence type="ECO:0000313" key="3">
    <source>
        <dbReference type="EMBL" id="KAJ1122257.1"/>
    </source>
</evidence>
<dbReference type="EMBL" id="JANPWB010000011">
    <property type="protein sequence ID" value="KAJ1122257.1"/>
    <property type="molecule type" value="Genomic_DNA"/>
</dbReference>
<dbReference type="Pfam" id="PF17919">
    <property type="entry name" value="RT_RNaseH_2"/>
    <property type="match status" value="1"/>
</dbReference>
<proteinExistence type="predicted"/>
<protein>
    <recommendedName>
        <fullName evidence="2">Reverse transcriptase/retrotransposon-derived protein RNase H-like domain-containing protein</fullName>
    </recommendedName>
</protein>
<evidence type="ECO:0000256" key="1">
    <source>
        <dbReference type="SAM" id="Coils"/>
    </source>
</evidence>
<dbReference type="PANTHER" id="PTHR34072">
    <property type="entry name" value="ENZYMATIC POLYPROTEIN-RELATED"/>
    <property type="match status" value="1"/>
</dbReference>
<feature type="domain" description="Reverse transcriptase/retrotransposon-derived protein RNase H-like" evidence="2">
    <location>
        <begin position="3"/>
        <end position="72"/>
    </location>
</feature>
<evidence type="ECO:0000259" key="2">
    <source>
        <dbReference type="Pfam" id="PF17919"/>
    </source>
</evidence>
<dbReference type="PANTHER" id="PTHR34072:SF52">
    <property type="entry name" value="RIBONUCLEASE H"/>
    <property type="match status" value="1"/>
</dbReference>
<keyword evidence="4" id="KW-1185">Reference proteome</keyword>
<reference evidence="3" key="1">
    <citation type="journal article" date="2022" name="bioRxiv">
        <title>Sequencing and chromosome-scale assembly of the giantPleurodeles waltlgenome.</title>
        <authorList>
            <person name="Brown T."/>
            <person name="Elewa A."/>
            <person name="Iarovenko S."/>
            <person name="Subramanian E."/>
            <person name="Araus A.J."/>
            <person name="Petzold A."/>
            <person name="Susuki M."/>
            <person name="Suzuki K.-i.T."/>
            <person name="Hayashi T."/>
            <person name="Toyoda A."/>
            <person name="Oliveira C."/>
            <person name="Osipova E."/>
            <person name="Leigh N.D."/>
            <person name="Simon A."/>
            <person name="Yun M.H."/>
        </authorList>
    </citation>
    <scope>NUCLEOTIDE SEQUENCE</scope>
    <source>
        <strain evidence="3">20211129_DDA</strain>
        <tissue evidence="3">Liver</tissue>
    </source>
</reference>
<dbReference type="InterPro" id="IPR041577">
    <property type="entry name" value="RT_RNaseH_2"/>
</dbReference>
<keyword evidence="1" id="KW-0175">Coiled coil</keyword>
<gene>
    <name evidence="3" type="ORF">NDU88_000755</name>
</gene>
<dbReference type="Proteomes" id="UP001066276">
    <property type="component" value="Chromosome 7"/>
</dbReference>
<sequence>MVDRPFIVEADASDVAIGAILSQQSQDTGELHPVAYMSQKLNEAEQNNVIAEKELLAFRAAFKEWTHHFLGAK</sequence>
<evidence type="ECO:0000313" key="4">
    <source>
        <dbReference type="Proteomes" id="UP001066276"/>
    </source>
</evidence>
<dbReference type="InterPro" id="IPR043502">
    <property type="entry name" value="DNA/RNA_pol_sf"/>
</dbReference>
<name>A0AAV7P4M8_PLEWA</name>
<dbReference type="SUPFAM" id="SSF56672">
    <property type="entry name" value="DNA/RNA polymerases"/>
    <property type="match status" value="1"/>
</dbReference>
<dbReference type="Gene3D" id="3.10.20.370">
    <property type="match status" value="1"/>
</dbReference>
<organism evidence="3 4">
    <name type="scientific">Pleurodeles waltl</name>
    <name type="common">Iberian ribbed newt</name>
    <dbReference type="NCBI Taxonomy" id="8319"/>
    <lineage>
        <taxon>Eukaryota</taxon>
        <taxon>Metazoa</taxon>
        <taxon>Chordata</taxon>
        <taxon>Craniata</taxon>
        <taxon>Vertebrata</taxon>
        <taxon>Euteleostomi</taxon>
        <taxon>Amphibia</taxon>
        <taxon>Batrachia</taxon>
        <taxon>Caudata</taxon>
        <taxon>Salamandroidea</taxon>
        <taxon>Salamandridae</taxon>
        <taxon>Pleurodelinae</taxon>
        <taxon>Pleurodeles</taxon>
    </lineage>
</organism>